<comment type="similarity">
    <text evidence="1">Belongs to the methyltransferase superfamily.</text>
</comment>
<dbReference type="CDD" id="cd02440">
    <property type="entry name" value="AdoMet_MTases"/>
    <property type="match status" value="1"/>
</dbReference>
<reference evidence="9" key="3">
    <citation type="submission" date="2025-09" db="UniProtKB">
        <authorList>
            <consortium name="Ensembl"/>
        </authorList>
    </citation>
    <scope>IDENTIFICATION</scope>
</reference>
<dbReference type="Pfam" id="PF01564">
    <property type="entry name" value="Spermine_synth"/>
    <property type="match status" value="1"/>
</dbReference>
<evidence type="ECO:0000256" key="7">
    <source>
        <dbReference type="SAM" id="MobiDB-lite"/>
    </source>
</evidence>
<keyword evidence="10" id="KW-1185">Reference proteome</keyword>
<dbReference type="Pfam" id="PF13649">
    <property type="entry name" value="Methyltransf_25"/>
    <property type="match status" value="1"/>
</dbReference>
<dbReference type="InterPro" id="IPR041698">
    <property type="entry name" value="Methyltransf_25"/>
</dbReference>
<dbReference type="FunFam" id="3.40.50.150:FF:000110">
    <property type="entry name" value="methyltransferase-like protein 13 isoform X1"/>
    <property type="match status" value="1"/>
</dbReference>
<evidence type="ECO:0000256" key="3">
    <source>
        <dbReference type="ARBA" id="ARBA00022679"/>
    </source>
</evidence>
<accession>A0A3Q1IRD4</accession>
<dbReference type="PANTHER" id="PTHR12176:SF78">
    <property type="entry name" value="EEF1A LYSINE AND N-TERMINAL METHYLTRANSFERASE"/>
    <property type="match status" value="1"/>
</dbReference>
<evidence type="ECO:0000259" key="8">
    <source>
        <dbReference type="Pfam" id="PF13649"/>
    </source>
</evidence>
<evidence type="ECO:0000256" key="6">
    <source>
        <dbReference type="ARBA" id="ARBA00081503"/>
    </source>
</evidence>
<feature type="domain" description="Methyltransferase" evidence="8">
    <location>
        <begin position="52"/>
        <end position="151"/>
    </location>
</feature>
<dbReference type="GO" id="GO:0008168">
    <property type="term" value="F:methyltransferase activity"/>
    <property type="evidence" value="ECO:0007669"/>
    <property type="project" value="UniProtKB-KW"/>
</dbReference>
<evidence type="ECO:0000256" key="1">
    <source>
        <dbReference type="ARBA" id="ARBA00008361"/>
    </source>
</evidence>
<dbReference type="STRING" id="64144.ENSATEP00000024467"/>
<evidence type="ECO:0000256" key="4">
    <source>
        <dbReference type="ARBA" id="ARBA00023268"/>
    </source>
</evidence>
<keyword evidence="4" id="KW-0511">Multifunctional enzyme</keyword>
<dbReference type="FunCoup" id="A0A3Q1IRD4">
    <property type="interactions" value="773"/>
</dbReference>
<evidence type="ECO:0000313" key="10">
    <source>
        <dbReference type="Proteomes" id="UP000265040"/>
    </source>
</evidence>
<dbReference type="PANTHER" id="PTHR12176">
    <property type="entry name" value="SAM-DEPENDENT METHYLTRANSFERASE SUPERFAMILY PROTEIN"/>
    <property type="match status" value="1"/>
</dbReference>
<reference evidence="9" key="2">
    <citation type="submission" date="2025-08" db="UniProtKB">
        <authorList>
            <consortium name="Ensembl"/>
        </authorList>
    </citation>
    <scope>IDENTIFICATION</scope>
</reference>
<feature type="region of interest" description="Disordered" evidence="7">
    <location>
        <begin position="423"/>
        <end position="447"/>
    </location>
</feature>
<evidence type="ECO:0000256" key="2">
    <source>
        <dbReference type="ARBA" id="ARBA00022603"/>
    </source>
</evidence>
<dbReference type="AlphaFoldDB" id="A0A3Q1IRD4"/>
<organism evidence="9 10">
    <name type="scientific">Anabas testudineus</name>
    <name type="common">Climbing perch</name>
    <name type="synonym">Anthias testudineus</name>
    <dbReference type="NCBI Taxonomy" id="64144"/>
    <lineage>
        <taxon>Eukaryota</taxon>
        <taxon>Metazoa</taxon>
        <taxon>Chordata</taxon>
        <taxon>Craniata</taxon>
        <taxon>Vertebrata</taxon>
        <taxon>Euteleostomi</taxon>
        <taxon>Actinopterygii</taxon>
        <taxon>Neopterygii</taxon>
        <taxon>Teleostei</taxon>
        <taxon>Neoteleostei</taxon>
        <taxon>Acanthomorphata</taxon>
        <taxon>Anabantaria</taxon>
        <taxon>Anabantiformes</taxon>
        <taxon>Anabantoidei</taxon>
        <taxon>Anabantidae</taxon>
        <taxon>Anabas</taxon>
    </lineage>
</organism>
<dbReference type="RefSeq" id="XP_026201149.1">
    <property type="nucleotide sequence ID" value="XM_026345364.1"/>
</dbReference>
<dbReference type="GeneTree" id="ENSGT00510000047399"/>
<dbReference type="Ensembl" id="ENSATET00000024863.3">
    <property type="protein sequence ID" value="ENSATEP00000024467.3"/>
    <property type="gene ID" value="ENSATEG00000016999.3"/>
</dbReference>
<reference evidence="9" key="1">
    <citation type="submission" date="2021-04" db="EMBL/GenBank/DDBJ databases">
        <authorList>
            <consortium name="Wellcome Sanger Institute Data Sharing"/>
        </authorList>
    </citation>
    <scope>NUCLEOTIDE SEQUENCE [LARGE SCALE GENOMIC DNA]</scope>
</reference>
<evidence type="ECO:0000256" key="5">
    <source>
        <dbReference type="ARBA" id="ARBA00071300"/>
    </source>
</evidence>
<dbReference type="Proteomes" id="UP000265040">
    <property type="component" value="Chromosome 4"/>
</dbReference>
<dbReference type="GeneID" id="113152233"/>
<sequence>MSLLPRTAEEFSSAEYWERFFKKRGEKAFEWYGDYNKLCGVLHKYIRVQDKVLVVGCGNSELSEQLYDVGYKHLTNIDISETVVTHMNQRNAGRRPGLTFQQVDATQTPYEDASYQAALDKGTLDAMASEEEGALARNMLTEVGRVLSVGGRYVCVTLAQESVIKLAVEHFVQLGWAVRLHCLQDESGKEEDSFALPVFVLVCTKFRHPMPVPFLEMCLGEDGTPTHLTEVSELLSAVREHQAYSVLRKKLRTGTDASSNLSLVLCHTKTGLPRYTLTVQDCPPGAKVPRSNQFAVFIVPQGSETAWLYSSSEGRRQLAASANFRRLLIVTMHRNQEYTDMQAVQSELSPMVMDLAPPGMPANQQVPFLSVGGDLGWREEISRGVSELSGEYCIENVKGEDGEMYRRLVFLSNAALVQSESRLVPSNTMSSHKKKNKKKTKSATPLTTSSLSVDSGFLCCAHHEVMVAGLTMLGVGMPQNKDTPVSVLLIGLGGGGLPQFLRDFVPHVTVEVVELDPVVLDVAKEWFGFRPDDRLTVTLGDGLEHICTLEKKGDRLIDVIMFDVDNKDSTVGMSCPPAAFVETSILQKVCSLLTPRGIFILNLVCRDSVLRKEVLERVSGVFPTILSRKIEGEVNEVLLCARREREQSNVADILPSLSEAAKSLQSALSSKRTGTNCSPHIDIVELLKDLKVE</sequence>
<feature type="compositionally biased region" description="Basic residues" evidence="7">
    <location>
        <begin position="431"/>
        <end position="441"/>
    </location>
</feature>
<proteinExistence type="inferred from homology"/>
<keyword evidence="3" id="KW-0808">Transferase</keyword>
<keyword evidence="2" id="KW-0489">Methyltransferase</keyword>
<dbReference type="InterPro" id="IPR051419">
    <property type="entry name" value="Lys/N-term_MeTrsfase_sf"/>
</dbReference>
<name>A0A3Q1IRD4_ANATE</name>
<dbReference type="GO" id="GO:0032259">
    <property type="term" value="P:methylation"/>
    <property type="evidence" value="ECO:0007669"/>
    <property type="project" value="UniProtKB-KW"/>
</dbReference>
<protein>
    <recommendedName>
        <fullName evidence="5">eEF1A lysine and N-terminal methyltransferase</fullName>
    </recommendedName>
    <alternativeName>
        <fullName evidence="6">Methyltransferase-like protein 13</fullName>
    </alternativeName>
</protein>
<dbReference type="InParanoid" id="A0A3Q1IRD4"/>
<evidence type="ECO:0000313" key="9">
    <source>
        <dbReference type="Ensembl" id="ENSATEP00000024467.3"/>
    </source>
</evidence>
<dbReference type="InterPro" id="IPR029063">
    <property type="entry name" value="SAM-dependent_MTases_sf"/>
</dbReference>
<dbReference type="SUPFAM" id="SSF53335">
    <property type="entry name" value="S-adenosyl-L-methionine-dependent methyltransferases"/>
    <property type="match status" value="2"/>
</dbReference>
<dbReference type="Gene3D" id="3.40.50.150">
    <property type="entry name" value="Vaccinia Virus protein VP39"/>
    <property type="match status" value="2"/>
</dbReference>
<gene>
    <name evidence="9" type="primary">METTL13</name>
</gene>